<evidence type="ECO:0000313" key="6">
    <source>
        <dbReference type="EMBL" id="GAA0476478.1"/>
    </source>
</evidence>
<evidence type="ECO:0000256" key="3">
    <source>
        <dbReference type="ARBA" id="ARBA00022777"/>
    </source>
</evidence>
<dbReference type="Gene3D" id="3.40.50.10330">
    <property type="entry name" value="Probable inorganic polyphosphate/atp-NAD kinase, domain 1"/>
    <property type="match status" value="1"/>
</dbReference>
<dbReference type="PANTHER" id="PTHR12358:SF106">
    <property type="entry name" value="LIPID KINASE YEGS"/>
    <property type="match status" value="1"/>
</dbReference>
<dbReference type="Pfam" id="PF00781">
    <property type="entry name" value="DAGK_cat"/>
    <property type="match status" value="1"/>
</dbReference>
<dbReference type="PANTHER" id="PTHR12358">
    <property type="entry name" value="SPHINGOSINE KINASE"/>
    <property type="match status" value="1"/>
</dbReference>
<dbReference type="SUPFAM" id="SSF111331">
    <property type="entry name" value="NAD kinase/diacylglycerol kinase-like"/>
    <property type="match status" value="1"/>
</dbReference>
<dbReference type="InterPro" id="IPR050187">
    <property type="entry name" value="Lipid_Phosphate_FormReg"/>
</dbReference>
<keyword evidence="7" id="KW-1185">Reference proteome</keyword>
<keyword evidence="4" id="KW-0067">ATP-binding</keyword>
<dbReference type="GO" id="GO:0016301">
    <property type="term" value="F:kinase activity"/>
    <property type="evidence" value="ECO:0007669"/>
    <property type="project" value="UniProtKB-KW"/>
</dbReference>
<proteinExistence type="predicted"/>
<gene>
    <name evidence="6" type="ORF">GCM10009096_17820</name>
</gene>
<keyword evidence="2" id="KW-0547">Nucleotide-binding</keyword>
<dbReference type="InterPro" id="IPR001206">
    <property type="entry name" value="Diacylglycerol_kinase_cat_dom"/>
</dbReference>
<reference evidence="6 7" key="1">
    <citation type="journal article" date="2019" name="Int. J. Syst. Evol. Microbiol.">
        <title>The Global Catalogue of Microorganisms (GCM) 10K type strain sequencing project: providing services to taxonomists for standard genome sequencing and annotation.</title>
        <authorList>
            <consortium name="The Broad Institute Genomics Platform"/>
            <consortium name="The Broad Institute Genome Sequencing Center for Infectious Disease"/>
            <person name="Wu L."/>
            <person name="Ma J."/>
        </authorList>
    </citation>
    <scope>NUCLEOTIDE SEQUENCE [LARGE SCALE GENOMIC DNA]</scope>
    <source>
        <strain evidence="6 7">JCM 14162</strain>
    </source>
</reference>
<evidence type="ECO:0000259" key="5">
    <source>
        <dbReference type="PROSITE" id="PS50146"/>
    </source>
</evidence>
<dbReference type="RefSeq" id="WP_229954882.1">
    <property type="nucleotide sequence ID" value="NZ_BAAAEM010000002.1"/>
</dbReference>
<dbReference type="Pfam" id="PF19279">
    <property type="entry name" value="YegS_C"/>
    <property type="match status" value="1"/>
</dbReference>
<dbReference type="InterPro" id="IPR045540">
    <property type="entry name" value="YegS/DAGK_C"/>
</dbReference>
<keyword evidence="1" id="KW-0808">Transferase</keyword>
<dbReference type="EMBL" id="BAAAEM010000002">
    <property type="protein sequence ID" value="GAA0476478.1"/>
    <property type="molecule type" value="Genomic_DNA"/>
</dbReference>
<name>A0ABN1AHD1_9SPHN</name>
<comment type="caution">
    <text evidence="6">The sequence shown here is derived from an EMBL/GenBank/DDBJ whole genome shotgun (WGS) entry which is preliminary data.</text>
</comment>
<dbReference type="Gene3D" id="2.60.200.40">
    <property type="match status" value="1"/>
</dbReference>
<evidence type="ECO:0000256" key="1">
    <source>
        <dbReference type="ARBA" id="ARBA00022679"/>
    </source>
</evidence>
<feature type="domain" description="DAGKc" evidence="5">
    <location>
        <begin position="1"/>
        <end position="124"/>
    </location>
</feature>
<dbReference type="PROSITE" id="PS50146">
    <property type="entry name" value="DAGK"/>
    <property type="match status" value="1"/>
</dbReference>
<evidence type="ECO:0000313" key="7">
    <source>
        <dbReference type="Proteomes" id="UP001500713"/>
    </source>
</evidence>
<dbReference type="Proteomes" id="UP001500713">
    <property type="component" value="Unassembled WGS sequence"/>
</dbReference>
<keyword evidence="3 6" id="KW-0418">Kinase</keyword>
<dbReference type="InterPro" id="IPR017438">
    <property type="entry name" value="ATP-NAD_kinase_N"/>
</dbReference>
<evidence type="ECO:0000256" key="2">
    <source>
        <dbReference type="ARBA" id="ARBA00022741"/>
    </source>
</evidence>
<dbReference type="InterPro" id="IPR016064">
    <property type="entry name" value="NAD/diacylglycerol_kinase_sf"/>
</dbReference>
<sequence>MLVQLIHNPASGTHHDLRLGVLAQAFEACGAKIIMGTTEIDGRMDLVKECDLICVSGGDGTLRLVIAAMQKSGLKTPLCIFPAGTVNLVAREIGYSSQPEQFASEVMRGYLEGAEARLKEPVASSNHGPFAACLSAGPDGVAVANHSPQLKKKIGRSAYVWSFAKLFLRWPRQKFDLQVTTSDESENELSCEAFYVAKGRYFAGPWSLTPEAGMGEDHFHLITLSRASRRHFLRFMITIARGKDPENLPFAQSCRTRSLTIKNTGKPVNNKFFQEDGDEMTVAPQRIMMTDHVIEYCLPSVG</sequence>
<organism evidence="6 7">
    <name type="scientific">Parasphingorhabdus litoris</name>
    <dbReference type="NCBI Taxonomy" id="394733"/>
    <lineage>
        <taxon>Bacteria</taxon>
        <taxon>Pseudomonadati</taxon>
        <taxon>Pseudomonadota</taxon>
        <taxon>Alphaproteobacteria</taxon>
        <taxon>Sphingomonadales</taxon>
        <taxon>Sphingomonadaceae</taxon>
        <taxon>Parasphingorhabdus</taxon>
    </lineage>
</organism>
<evidence type="ECO:0000256" key="4">
    <source>
        <dbReference type="ARBA" id="ARBA00022840"/>
    </source>
</evidence>
<accession>A0ABN1AHD1</accession>
<protein>
    <submittedName>
        <fullName evidence="6">Diacylglycerol kinase family lipid kinase</fullName>
    </submittedName>
</protein>